<dbReference type="Proteomes" id="UP000193648">
    <property type="component" value="Unassembled WGS sequence"/>
</dbReference>
<feature type="domain" description="N-acetyltransferase" evidence="4">
    <location>
        <begin position="11"/>
        <end position="221"/>
    </location>
</feature>
<dbReference type="OrthoDB" id="30840at2759"/>
<dbReference type="PROSITE" id="PS51186">
    <property type="entry name" value="GNAT"/>
    <property type="match status" value="1"/>
</dbReference>
<dbReference type="GO" id="GO:0005737">
    <property type="term" value="C:cytoplasm"/>
    <property type="evidence" value="ECO:0007669"/>
    <property type="project" value="TreeGrafter"/>
</dbReference>
<keyword evidence="6" id="KW-1185">Reference proteome</keyword>
<accession>A0A1Y2GPA1</accession>
<dbReference type="SUPFAM" id="SSF55729">
    <property type="entry name" value="Acyl-CoA N-acyltransferases (Nat)"/>
    <property type="match status" value="1"/>
</dbReference>
<dbReference type="EMBL" id="MCFF01000018">
    <property type="protein sequence ID" value="ORZ16002.1"/>
    <property type="molecule type" value="Genomic_DNA"/>
</dbReference>
<dbReference type="GO" id="GO:0004059">
    <property type="term" value="F:aralkylamine N-acetyltransferase activity"/>
    <property type="evidence" value="ECO:0007669"/>
    <property type="project" value="TreeGrafter"/>
</dbReference>
<evidence type="ECO:0000259" key="4">
    <source>
        <dbReference type="PROSITE" id="PS51186"/>
    </source>
</evidence>
<name>A0A1Y2GPA1_9FUNG</name>
<dbReference type="InterPro" id="IPR051635">
    <property type="entry name" value="SNAT-like"/>
</dbReference>
<evidence type="ECO:0000256" key="3">
    <source>
        <dbReference type="SAM" id="MobiDB-lite"/>
    </source>
</evidence>
<feature type="compositionally biased region" description="Low complexity" evidence="3">
    <location>
        <begin position="149"/>
        <end position="168"/>
    </location>
</feature>
<dbReference type="RefSeq" id="XP_021881349.1">
    <property type="nucleotide sequence ID" value="XM_022030096.1"/>
</dbReference>
<dbReference type="AlphaFoldDB" id="A0A1Y2GPA1"/>
<sequence>MPESRANNLVLQYKLLPAEDVPKAYKIEITEYPEDEAASLENLVYRQEAAPQLFLGCYTTATGMKAGTGTGTGTGAEQVLQGDILVGYIVSTLSSDLHLTHASMSTHDPKGTSVCIHSVCVARAYQRRGIASAMMKEYLDHLRRLNNNNNNNSSIDNNNNSNSVNNSNPPTSALPTVRLERVLLIAHKELISLYTGVGFELVGKSEVEHGPDPWFEMTCTL</sequence>
<evidence type="ECO:0000313" key="5">
    <source>
        <dbReference type="EMBL" id="ORZ16002.1"/>
    </source>
</evidence>
<reference evidence="5 6" key="1">
    <citation type="submission" date="2016-07" db="EMBL/GenBank/DDBJ databases">
        <title>Pervasive Adenine N6-methylation of Active Genes in Fungi.</title>
        <authorList>
            <consortium name="DOE Joint Genome Institute"/>
            <person name="Mondo S.J."/>
            <person name="Dannebaum R.O."/>
            <person name="Kuo R.C."/>
            <person name="Labutti K."/>
            <person name="Haridas S."/>
            <person name="Kuo A."/>
            <person name="Salamov A."/>
            <person name="Ahrendt S.R."/>
            <person name="Lipzen A."/>
            <person name="Sullivan W."/>
            <person name="Andreopoulos W.B."/>
            <person name="Clum A."/>
            <person name="Lindquist E."/>
            <person name="Daum C."/>
            <person name="Ramamoorthy G.K."/>
            <person name="Gryganskyi A."/>
            <person name="Culley D."/>
            <person name="Magnuson J.K."/>
            <person name="James T.Y."/>
            <person name="O'Malley M.A."/>
            <person name="Stajich J.E."/>
            <person name="Spatafora J.W."/>
            <person name="Visel A."/>
            <person name="Grigoriev I.V."/>
        </authorList>
    </citation>
    <scope>NUCLEOTIDE SEQUENCE [LARGE SCALE GENOMIC DNA]</scope>
    <source>
        <strain evidence="5 6">NRRL 3116</strain>
    </source>
</reference>
<keyword evidence="2" id="KW-0012">Acyltransferase</keyword>
<organism evidence="5 6">
    <name type="scientific">Lobosporangium transversale</name>
    <dbReference type="NCBI Taxonomy" id="64571"/>
    <lineage>
        <taxon>Eukaryota</taxon>
        <taxon>Fungi</taxon>
        <taxon>Fungi incertae sedis</taxon>
        <taxon>Mucoromycota</taxon>
        <taxon>Mortierellomycotina</taxon>
        <taxon>Mortierellomycetes</taxon>
        <taxon>Mortierellales</taxon>
        <taxon>Mortierellaceae</taxon>
        <taxon>Lobosporangium</taxon>
    </lineage>
</organism>
<keyword evidence="1" id="KW-0808">Transferase</keyword>
<comment type="caution">
    <text evidence="5">The sequence shown here is derived from an EMBL/GenBank/DDBJ whole genome shotgun (WGS) entry which is preliminary data.</text>
</comment>
<dbReference type="InterPro" id="IPR000182">
    <property type="entry name" value="GNAT_dom"/>
</dbReference>
<dbReference type="CDD" id="cd04301">
    <property type="entry name" value="NAT_SF"/>
    <property type="match status" value="1"/>
</dbReference>
<dbReference type="PANTHER" id="PTHR10908">
    <property type="entry name" value="SEROTONIN N-ACETYLTRANSFERASE"/>
    <property type="match status" value="1"/>
</dbReference>
<evidence type="ECO:0000256" key="2">
    <source>
        <dbReference type="ARBA" id="ARBA00023315"/>
    </source>
</evidence>
<dbReference type="STRING" id="64571.A0A1Y2GPA1"/>
<protein>
    <recommendedName>
        <fullName evidence="4">N-acetyltransferase domain-containing protein</fullName>
    </recommendedName>
</protein>
<dbReference type="Pfam" id="PF00583">
    <property type="entry name" value="Acetyltransf_1"/>
    <property type="match status" value="1"/>
</dbReference>
<dbReference type="InParanoid" id="A0A1Y2GPA1"/>
<dbReference type="PANTHER" id="PTHR10908:SF0">
    <property type="entry name" value="SEROTONIN N-ACETYLTRANSFERASE"/>
    <property type="match status" value="1"/>
</dbReference>
<dbReference type="InterPro" id="IPR016181">
    <property type="entry name" value="Acyl_CoA_acyltransferase"/>
</dbReference>
<evidence type="ECO:0000256" key="1">
    <source>
        <dbReference type="ARBA" id="ARBA00022679"/>
    </source>
</evidence>
<dbReference type="Gene3D" id="3.40.630.30">
    <property type="match status" value="1"/>
</dbReference>
<proteinExistence type="predicted"/>
<evidence type="ECO:0000313" key="6">
    <source>
        <dbReference type="Proteomes" id="UP000193648"/>
    </source>
</evidence>
<dbReference type="GeneID" id="33571939"/>
<feature type="region of interest" description="Disordered" evidence="3">
    <location>
        <begin position="149"/>
        <end position="172"/>
    </location>
</feature>
<gene>
    <name evidence="5" type="ORF">BCR41DRAFT_422033</name>
</gene>
<dbReference type="FunCoup" id="A0A1Y2GPA1">
    <property type="interactions" value="182"/>
</dbReference>